<protein>
    <submittedName>
        <fullName evidence="1">Uncharacterized protein</fullName>
    </submittedName>
</protein>
<gene>
    <name evidence="1" type="ORF">PVAP13_3NG297376</name>
</gene>
<reference evidence="1" key="1">
    <citation type="submission" date="2020-05" db="EMBL/GenBank/DDBJ databases">
        <title>WGS assembly of Panicum virgatum.</title>
        <authorList>
            <person name="Lovell J.T."/>
            <person name="Jenkins J."/>
            <person name="Shu S."/>
            <person name="Juenger T.E."/>
            <person name="Schmutz J."/>
        </authorList>
    </citation>
    <scope>NUCLEOTIDE SEQUENCE</scope>
    <source>
        <strain evidence="1">AP13</strain>
    </source>
</reference>
<keyword evidence="2" id="KW-1185">Reference proteome</keyword>
<evidence type="ECO:0000313" key="2">
    <source>
        <dbReference type="Proteomes" id="UP000823388"/>
    </source>
</evidence>
<evidence type="ECO:0000313" key="1">
    <source>
        <dbReference type="EMBL" id="KAG2622030.1"/>
    </source>
</evidence>
<comment type="caution">
    <text evidence="1">The sequence shown here is derived from an EMBL/GenBank/DDBJ whole genome shotgun (WGS) entry which is preliminary data.</text>
</comment>
<accession>A0A8T0UHL8</accession>
<dbReference type="Proteomes" id="UP000823388">
    <property type="component" value="Chromosome 3N"/>
</dbReference>
<organism evidence="1 2">
    <name type="scientific">Panicum virgatum</name>
    <name type="common">Blackwell switchgrass</name>
    <dbReference type="NCBI Taxonomy" id="38727"/>
    <lineage>
        <taxon>Eukaryota</taxon>
        <taxon>Viridiplantae</taxon>
        <taxon>Streptophyta</taxon>
        <taxon>Embryophyta</taxon>
        <taxon>Tracheophyta</taxon>
        <taxon>Spermatophyta</taxon>
        <taxon>Magnoliopsida</taxon>
        <taxon>Liliopsida</taxon>
        <taxon>Poales</taxon>
        <taxon>Poaceae</taxon>
        <taxon>PACMAD clade</taxon>
        <taxon>Panicoideae</taxon>
        <taxon>Panicodae</taxon>
        <taxon>Paniceae</taxon>
        <taxon>Panicinae</taxon>
        <taxon>Panicum</taxon>
        <taxon>Panicum sect. Hiantes</taxon>
    </lineage>
</organism>
<dbReference type="EMBL" id="CM029042">
    <property type="protein sequence ID" value="KAG2622030.1"/>
    <property type="molecule type" value="Genomic_DNA"/>
</dbReference>
<sequence>MVQFQSRARGLEVVMCLGANALFPSCLTAHKSYDPQMNSGNDLSKKEYHLINPL</sequence>
<dbReference type="AlphaFoldDB" id="A0A8T0UHL8"/>
<proteinExistence type="predicted"/>
<name>A0A8T0UHL8_PANVG</name>